<name>A0AAE8ZN44_CAEBR</name>
<dbReference type="EMBL" id="CP090896">
    <property type="protein sequence ID" value="ULT80232.1"/>
    <property type="molecule type" value="Genomic_DNA"/>
</dbReference>
<feature type="compositionally biased region" description="Basic and acidic residues" evidence="2">
    <location>
        <begin position="62"/>
        <end position="79"/>
    </location>
</feature>
<feature type="coiled-coil region" evidence="1">
    <location>
        <begin position="8"/>
        <end position="39"/>
    </location>
</feature>
<sequence>MASGVMDLDEYLEKVTEVRQDTEKLMEMVEEALESVKRSMEDAKIWSQQMAVRYPESSELRMMEEAETSRKRSAERSEDGNEVVPVKK</sequence>
<protein>
    <submittedName>
        <fullName evidence="3">Uncharacterized protein</fullName>
    </submittedName>
</protein>
<gene>
    <name evidence="3" type="ORF">L3Y34_010660</name>
</gene>
<evidence type="ECO:0000256" key="1">
    <source>
        <dbReference type="SAM" id="Coils"/>
    </source>
</evidence>
<reference evidence="3 4" key="1">
    <citation type="submission" date="2022-05" db="EMBL/GenBank/DDBJ databases">
        <title>Chromosome-level reference genomes for two strains of Caenorhabditis briggsae: an improved platform for comparative genomics.</title>
        <authorList>
            <person name="Stevens L."/>
            <person name="Andersen E.C."/>
        </authorList>
    </citation>
    <scope>NUCLEOTIDE SEQUENCE [LARGE SCALE GENOMIC DNA]</scope>
    <source>
        <strain evidence="3">QX1410_ONT</strain>
        <tissue evidence="3">Whole-organism</tissue>
    </source>
</reference>
<feature type="region of interest" description="Disordered" evidence="2">
    <location>
        <begin position="62"/>
        <end position="88"/>
    </location>
</feature>
<organism evidence="3 4">
    <name type="scientific">Caenorhabditis briggsae</name>
    <dbReference type="NCBI Taxonomy" id="6238"/>
    <lineage>
        <taxon>Eukaryota</taxon>
        <taxon>Metazoa</taxon>
        <taxon>Ecdysozoa</taxon>
        <taxon>Nematoda</taxon>
        <taxon>Chromadorea</taxon>
        <taxon>Rhabditida</taxon>
        <taxon>Rhabditina</taxon>
        <taxon>Rhabditomorpha</taxon>
        <taxon>Rhabditoidea</taxon>
        <taxon>Rhabditidae</taxon>
        <taxon>Peloderinae</taxon>
        <taxon>Caenorhabditis</taxon>
    </lineage>
</organism>
<dbReference type="AlphaFoldDB" id="A0AAE8ZN44"/>
<evidence type="ECO:0000256" key="2">
    <source>
        <dbReference type="SAM" id="MobiDB-lite"/>
    </source>
</evidence>
<evidence type="ECO:0000313" key="4">
    <source>
        <dbReference type="Proteomes" id="UP000827892"/>
    </source>
</evidence>
<dbReference type="Proteomes" id="UP000827892">
    <property type="component" value="Chromosome X"/>
</dbReference>
<evidence type="ECO:0000313" key="3">
    <source>
        <dbReference type="EMBL" id="ULT80232.1"/>
    </source>
</evidence>
<keyword evidence="1" id="KW-0175">Coiled coil</keyword>
<accession>A0AAE8ZN44</accession>
<proteinExistence type="predicted"/>